<feature type="transmembrane region" description="Helical" evidence="2">
    <location>
        <begin position="593"/>
        <end position="616"/>
    </location>
</feature>
<feature type="region of interest" description="Disordered" evidence="1">
    <location>
        <begin position="1045"/>
        <end position="1080"/>
    </location>
</feature>
<feature type="transmembrane region" description="Helical" evidence="2">
    <location>
        <begin position="622"/>
        <end position="640"/>
    </location>
</feature>
<evidence type="ECO:0000313" key="4">
    <source>
        <dbReference type="Proteomes" id="UP001172159"/>
    </source>
</evidence>
<name>A0AA40ETG3_9PEZI</name>
<gene>
    <name evidence="3" type="ORF">B0T21DRAFT_345336</name>
</gene>
<evidence type="ECO:0000256" key="1">
    <source>
        <dbReference type="SAM" id="MobiDB-lite"/>
    </source>
</evidence>
<keyword evidence="2" id="KW-0472">Membrane</keyword>
<sequence>MDPFYPPRPRPPLRSATSGSISRISTVSDITDFDNFRDETGAVIPPRPSLVSLQSDDNLRNQYGRRPYGSADDVGHTYGGASTGWTSFIGAGGGAYEPVSSPTLIAPPQNVGPSFAQRQQQRRHDAIPEEEDGIDLGLIQSAAPLGGDETPIPGARVSRVPTFDVSSALGPATKADEAFMKTLQEQEAQGKLTGGLGKGLKAETTVTETDLLASSPVAERPLSRTFSISRNSRRISRTDTVKRLAQNEANKRGEVIEVVMAEDTAAQSKFDLSLVGGHDPNAEDEPGRFAMRQTTFPTTANKTEVFYPQPNWKPFSMRWPYLVWLIVLSIGMAVSVEILYRRSTQDALVKFRTPNDISTSQYFAVKFLPVAIAVTYGVMWQIANFDVMRLEPFYQLSKEGGALADESINVEYLTQFVWLRPFRALHCKHYAVAVSSTASLLANTLVPALGAASLIISPDRNTRLENPYIEKSILIHHVWSRILTTLLVIIAVLGCILFYQLQARRSGLLADVKGIAGLAAMATVSHILMDFKDMDVATHQDIHSKLKDRRYVLRNSSLAPDDTNPPSIQEREKYNKNHLSGNPHPMMLRPAGAYPLIFGIFAFIALIPVFLFTPATILTDRAPWLITVLAVCIKLSWGALETDVRLMQPYYILSQRHAPPKTLTLDYTAMPFGWVAIRGLINKHWLVFFVGFGTILTEILTVLVTSLATVEGRVFIASAPTVTPSSDLNAGQETIPSFWISFTLALLILLYMGVLSIITHLKRRRVFLPRQPNTIASVLAYIHQSKMLYDFVGTAKFGNREMEQWLEGVGKRYGLGWFRGRDGQSHCGVDEEELVSEWRVGYDYSRATRPWEEEDRNWFLAAAKIEGITALAAAKSSSPVPRFAPFILVPMIQALKRLDVDSKSVNLAFTVHNLSFFTLLSQWGPPSLDKAKPPCLDAHSPTSSAHSSALYRATTVRPPHPKIPTLPLFKCRPFRTQRQQQTHPLTMVACPRRHEPCTALRERGIPCLVWFEDAIAPYGVPTVVFDLHLLVPDIDEAARALIEKAPPESSKLYPNRPTDQKSSPWPPPPPSQDPPGPTTTVLLPAADWNVPIEKLRPSSPECFVPPLDLLLDALIDSFLDAPSDTVLRTRLTTYISYLYGYCKSLKTQDFAANLRLDHRQFHYDALSKPSMGTIPFIEEQRQIRDEIREGKRQPQRNAWYLPPNLDWKGPIRSERNGCVASGSTRDELPKVEVHADLGTSNTTPLVSDEFICSLQRIYMQARAKPRPET</sequence>
<feature type="region of interest" description="Disordered" evidence="1">
    <location>
        <begin position="1"/>
        <end position="21"/>
    </location>
</feature>
<feature type="transmembrane region" description="Helical" evidence="2">
    <location>
        <begin position="321"/>
        <end position="340"/>
    </location>
</feature>
<feature type="compositionally biased region" description="Pro residues" evidence="1">
    <location>
        <begin position="1064"/>
        <end position="1077"/>
    </location>
</feature>
<feature type="transmembrane region" description="Helical" evidence="2">
    <location>
        <begin position="685"/>
        <end position="708"/>
    </location>
</feature>
<proteinExistence type="predicted"/>
<dbReference type="InterPro" id="IPR021840">
    <property type="entry name" value="DUF3433"/>
</dbReference>
<reference evidence="3" key="1">
    <citation type="submission" date="2023-06" db="EMBL/GenBank/DDBJ databases">
        <title>Genome-scale phylogeny and comparative genomics of the fungal order Sordariales.</title>
        <authorList>
            <consortium name="Lawrence Berkeley National Laboratory"/>
            <person name="Hensen N."/>
            <person name="Bonometti L."/>
            <person name="Westerberg I."/>
            <person name="Brannstrom I.O."/>
            <person name="Guillou S."/>
            <person name="Cros-Aarteil S."/>
            <person name="Calhoun S."/>
            <person name="Haridas S."/>
            <person name="Kuo A."/>
            <person name="Mondo S."/>
            <person name="Pangilinan J."/>
            <person name="Riley R."/>
            <person name="Labutti K."/>
            <person name="Andreopoulos B."/>
            <person name="Lipzen A."/>
            <person name="Chen C."/>
            <person name="Yanf M."/>
            <person name="Daum C."/>
            <person name="Ng V."/>
            <person name="Clum A."/>
            <person name="Steindorff A."/>
            <person name="Ohm R."/>
            <person name="Martin F."/>
            <person name="Silar P."/>
            <person name="Natvig D."/>
            <person name="Lalanne C."/>
            <person name="Gautier V."/>
            <person name="Ament-Velasquez S.L."/>
            <person name="Kruys A."/>
            <person name="Hutchinson M.I."/>
            <person name="Powell A.J."/>
            <person name="Barry K."/>
            <person name="Miller A.N."/>
            <person name="Grigoriev I.V."/>
            <person name="Debuchy R."/>
            <person name="Gladieux P."/>
            <person name="Thoren M.H."/>
            <person name="Johannesson H."/>
        </authorList>
    </citation>
    <scope>NUCLEOTIDE SEQUENCE</scope>
    <source>
        <strain evidence="3">CBS 540.89</strain>
    </source>
</reference>
<dbReference type="PANTHER" id="PTHR37544:SF3">
    <property type="entry name" value="SPRAY"/>
    <property type="match status" value="1"/>
</dbReference>
<evidence type="ECO:0000313" key="3">
    <source>
        <dbReference type="EMBL" id="KAK0745248.1"/>
    </source>
</evidence>
<dbReference type="Proteomes" id="UP001172159">
    <property type="component" value="Unassembled WGS sequence"/>
</dbReference>
<comment type="caution">
    <text evidence="3">The sequence shown here is derived from an EMBL/GenBank/DDBJ whole genome shotgun (WGS) entry which is preliminary data.</text>
</comment>
<dbReference type="PANTHER" id="PTHR37544">
    <property type="entry name" value="SPRAY-RELATED"/>
    <property type="match status" value="1"/>
</dbReference>
<organism evidence="3 4">
    <name type="scientific">Apiosordaria backusii</name>
    <dbReference type="NCBI Taxonomy" id="314023"/>
    <lineage>
        <taxon>Eukaryota</taxon>
        <taxon>Fungi</taxon>
        <taxon>Dikarya</taxon>
        <taxon>Ascomycota</taxon>
        <taxon>Pezizomycotina</taxon>
        <taxon>Sordariomycetes</taxon>
        <taxon>Sordariomycetidae</taxon>
        <taxon>Sordariales</taxon>
        <taxon>Lasiosphaeriaceae</taxon>
        <taxon>Apiosordaria</taxon>
    </lineage>
</organism>
<feature type="transmembrane region" description="Helical" evidence="2">
    <location>
        <begin position="478"/>
        <end position="499"/>
    </location>
</feature>
<feature type="compositionally biased region" description="Pro residues" evidence="1">
    <location>
        <begin position="1"/>
        <end position="12"/>
    </location>
</feature>
<dbReference type="AlphaFoldDB" id="A0AA40ETG3"/>
<evidence type="ECO:0000256" key="2">
    <source>
        <dbReference type="SAM" id="Phobius"/>
    </source>
</evidence>
<dbReference type="Pfam" id="PF11915">
    <property type="entry name" value="DUF3433"/>
    <property type="match status" value="2"/>
</dbReference>
<accession>A0AA40ETG3</accession>
<keyword evidence="2" id="KW-1133">Transmembrane helix</keyword>
<keyword evidence="2" id="KW-0812">Transmembrane</keyword>
<feature type="transmembrane region" description="Helical" evidence="2">
    <location>
        <begin position="360"/>
        <end position="379"/>
    </location>
</feature>
<feature type="transmembrane region" description="Helical" evidence="2">
    <location>
        <begin position="738"/>
        <end position="761"/>
    </location>
</feature>
<keyword evidence="4" id="KW-1185">Reference proteome</keyword>
<dbReference type="EMBL" id="JAUKTV010000002">
    <property type="protein sequence ID" value="KAK0745248.1"/>
    <property type="molecule type" value="Genomic_DNA"/>
</dbReference>
<protein>
    <submittedName>
        <fullName evidence="3">Uncharacterized protein</fullName>
    </submittedName>
</protein>